<dbReference type="SUPFAM" id="SSF54427">
    <property type="entry name" value="NTF2-like"/>
    <property type="match status" value="1"/>
</dbReference>
<feature type="domain" description="SnoaL-like" evidence="1">
    <location>
        <begin position="9"/>
        <end position="102"/>
    </location>
</feature>
<reference evidence="2 3" key="1">
    <citation type="submission" date="2015-05" db="EMBL/GenBank/DDBJ databases">
        <title>Draft genome sequence of the bacterium Gordonia jacobaea a new member of the Gordonia genus.</title>
        <authorList>
            <person name="Jimenez-Galisteo G."/>
            <person name="Dominguez A."/>
            <person name="Munoz E."/>
            <person name="Vinas M."/>
        </authorList>
    </citation>
    <scope>NUCLEOTIDE SEQUENCE [LARGE SCALE GENOMIC DNA]</scope>
    <source>
        <strain evidence="3">mv1</strain>
    </source>
</reference>
<proteinExistence type="predicted"/>
<organism evidence="2 3">
    <name type="scientific">Gordonia jacobaea</name>
    <dbReference type="NCBI Taxonomy" id="122202"/>
    <lineage>
        <taxon>Bacteria</taxon>
        <taxon>Bacillati</taxon>
        <taxon>Actinomycetota</taxon>
        <taxon>Actinomycetes</taxon>
        <taxon>Mycobacteriales</taxon>
        <taxon>Gordoniaceae</taxon>
        <taxon>Gordonia</taxon>
    </lineage>
</organism>
<protein>
    <submittedName>
        <fullName evidence="2">Polyketide cyclase</fullName>
    </submittedName>
</protein>
<dbReference type="Gene3D" id="3.10.450.50">
    <property type="match status" value="1"/>
</dbReference>
<evidence type="ECO:0000259" key="1">
    <source>
        <dbReference type="Pfam" id="PF12680"/>
    </source>
</evidence>
<sequence>MTTSLPAPVAASIDATNAGDLQAFLDAFTPDGSVDDWGRVFTGPDAITGWSDNEFIGKNVTLDVTKATTAGADTVVIATVGGDGFNGPSTFTYTVNGDKLSRMTIRE</sequence>
<dbReference type="InterPro" id="IPR037401">
    <property type="entry name" value="SnoaL-like"/>
</dbReference>
<keyword evidence="3" id="KW-1185">Reference proteome</keyword>
<dbReference type="Proteomes" id="UP000037247">
    <property type="component" value="Unassembled WGS sequence"/>
</dbReference>
<dbReference type="InterPro" id="IPR032710">
    <property type="entry name" value="NTF2-like_dom_sf"/>
</dbReference>
<accession>A0ABR5IF15</accession>
<dbReference type="EMBL" id="LDTZ01000015">
    <property type="protein sequence ID" value="KNA92294.1"/>
    <property type="molecule type" value="Genomic_DNA"/>
</dbReference>
<comment type="caution">
    <text evidence="2">The sequence shown here is derived from an EMBL/GenBank/DDBJ whole genome shotgun (WGS) entry which is preliminary data.</text>
</comment>
<name>A0ABR5IF15_9ACTN</name>
<dbReference type="RefSeq" id="WP_049698620.1">
    <property type="nucleotide sequence ID" value="NZ_JAQDQF010000009.1"/>
</dbReference>
<evidence type="ECO:0000313" key="3">
    <source>
        <dbReference type="Proteomes" id="UP000037247"/>
    </source>
</evidence>
<evidence type="ECO:0000313" key="2">
    <source>
        <dbReference type="EMBL" id="KNA92294.1"/>
    </source>
</evidence>
<gene>
    <name evidence="2" type="ORF">ABW18_07935</name>
</gene>
<dbReference type="Pfam" id="PF12680">
    <property type="entry name" value="SnoaL_2"/>
    <property type="match status" value="1"/>
</dbReference>